<evidence type="ECO:0000256" key="3">
    <source>
        <dbReference type="ARBA" id="ARBA00023125"/>
    </source>
</evidence>
<dbReference type="AlphaFoldDB" id="A0A2N3HX46"/>
<protein>
    <submittedName>
        <fullName evidence="6">Transcriptional regulator</fullName>
    </submittedName>
</protein>
<dbReference type="InterPro" id="IPR036388">
    <property type="entry name" value="WH-like_DNA-bd_sf"/>
</dbReference>
<accession>A0A2N3HX46</accession>
<dbReference type="PROSITE" id="PS50931">
    <property type="entry name" value="HTH_LYSR"/>
    <property type="match status" value="1"/>
</dbReference>
<dbReference type="FunFam" id="1.10.10.10:FF:000001">
    <property type="entry name" value="LysR family transcriptional regulator"/>
    <property type="match status" value="1"/>
</dbReference>
<dbReference type="GO" id="GO:0003700">
    <property type="term" value="F:DNA-binding transcription factor activity"/>
    <property type="evidence" value="ECO:0007669"/>
    <property type="project" value="InterPro"/>
</dbReference>
<dbReference type="GO" id="GO:0003677">
    <property type="term" value="F:DNA binding"/>
    <property type="evidence" value="ECO:0007669"/>
    <property type="project" value="UniProtKB-KW"/>
</dbReference>
<reference evidence="6 7" key="1">
    <citation type="journal article" date="2017" name="Front. Microbiol.">
        <title>Labilibaculum manganireducens gen. nov., sp. nov. and Labilibaculum filiforme sp. nov., Novel Bacteroidetes Isolated from Subsurface Sediments of the Baltic Sea.</title>
        <authorList>
            <person name="Vandieken V."/>
            <person name="Marshall I.P."/>
            <person name="Niemann H."/>
            <person name="Engelen B."/>
            <person name="Cypionka H."/>
        </authorList>
    </citation>
    <scope>NUCLEOTIDE SEQUENCE [LARGE SCALE GENOMIC DNA]</scope>
    <source>
        <strain evidence="6 7">59.10-2M</strain>
    </source>
</reference>
<keyword evidence="2" id="KW-0805">Transcription regulation</keyword>
<keyword evidence="4" id="KW-0804">Transcription</keyword>
<evidence type="ECO:0000256" key="1">
    <source>
        <dbReference type="ARBA" id="ARBA00009437"/>
    </source>
</evidence>
<evidence type="ECO:0000256" key="4">
    <source>
        <dbReference type="ARBA" id="ARBA00023163"/>
    </source>
</evidence>
<keyword evidence="3" id="KW-0238">DNA-binding</keyword>
<evidence type="ECO:0000259" key="5">
    <source>
        <dbReference type="PROSITE" id="PS50931"/>
    </source>
</evidence>
<dbReference type="EMBL" id="MVDE01000034">
    <property type="protein sequence ID" value="PKQ62622.1"/>
    <property type="molecule type" value="Genomic_DNA"/>
</dbReference>
<dbReference type="Pfam" id="PF03466">
    <property type="entry name" value="LysR_substrate"/>
    <property type="match status" value="1"/>
</dbReference>
<gene>
    <name evidence="6" type="ORF">BZG01_17180</name>
</gene>
<dbReference type="InterPro" id="IPR036390">
    <property type="entry name" value="WH_DNA-bd_sf"/>
</dbReference>
<dbReference type="InterPro" id="IPR005119">
    <property type="entry name" value="LysR_subst-bd"/>
</dbReference>
<dbReference type="Gene3D" id="1.10.10.10">
    <property type="entry name" value="Winged helix-like DNA-binding domain superfamily/Winged helix DNA-binding domain"/>
    <property type="match status" value="1"/>
</dbReference>
<dbReference type="GO" id="GO:0032993">
    <property type="term" value="C:protein-DNA complex"/>
    <property type="evidence" value="ECO:0007669"/>
    <property type="project" value="TreeGrafter"/>
</dbReference>
<dbReference type="PANTHER" id="PTHR30346:SF28">
    <property type="entry name" value="HTH-TYPE TRANSCRIPTIONAL REGULATOR CYNR"/>
    <property type="match status" value="1"/>
</dbReference>
<proteinExistence type="inferred from homology"/>
<dbReference type="RefSeq" id="WP_101311084.1">
    <property type="nucleotide sequence ID" value="NZ_CAXXEE010000003.1"/>
</dbReference>
<comment type="caution">
    <text evidence="6">The sequence shown here is derived from an EMBL/GenBank/DDBJ whole genome shotgun (WGS) entry which is preliminary data.</text>
</comment>
<feature type="domain" description="HTH lysR-type" evidence="5">
    <location>
        <begin position="5"/>
        <end position="62"/>
    </location>
</feature>
<evidence type="ECO:0000313" key="6">
    <source>
        <dbReference type="EMBL" id="PKQ62622.1"/>
    </source>
</evidence>
<organism evidence="6 7">
    <name type="scientific">Labilibaculum manganireducens</name>
    <dbReference type="NCBI Taxonomy" id="1940525"/>
    <lineage>
        <taxon>Bacteria</taxon>
        <taxon>Pseudomonadati</taxon>
        <taxon>Bacteroidota</taxon>
        <taxon>Bacteroidia</taxon>
        <taxon>Marinilabiliales</taxon>
        <taxon>Marinifilaceae</taxon>
        <taxon>Labilibaculum</taxon>
    </lineage>
</organism>
<sequence length="299" mass="34525">MSNQIEFRHYKYFLALAEDLHFRKAAESLFISQPGLSRQIKQMEEILGISLFERHNRKVKLTIAGLYLQKELTNNFKRLDEIINHAKLLHDGLNGNLNLGYVGSAMQDVIPELLLIFKQTHPNVLFSLKEMDNNKQIQALLNHEIDVGFVRMERVPRGLSIQSVFEDTFSLVLPKDHPINESNFTNLSQFKNDSFIFFDASYSESYFEKVMQIFDESGFAPLISHNTVNASSIYRLVENKFGVSIVPTSLKLGYDMGIKFIELNKIPQRTTLRAVWNNKNTNPILNDFRTMIDSKMANR</sequence>
<comment type="similarity">
    <text evidence="1">Belongs to the LysR transcriptional regulatory family.</text>
</comment>
<dbReference type="SUPFAM" id="SSF46785">
    <property type="entry name" value="Winged helix' DNA-binding domain"/>
    <property type="match status" value="1"/>
</dbReference>
<dbReference type="Proteomes" id="UP000233618">
    <property type="component" value="Unassembled WGS sequence"/>
</dbReference>
<evidence type="ECO:0000256" key="2">
    <source>
        <dbReference type="ARBA" id="ARBA00023015"/>
    </source>
</evidence>
<evidence type="ECO:0000313" key="7">
    <source>
        <dbReference type="Proteomes" id="UP000233618"/>
    </source>
</evidence>
<dbReference type="InterPro" id="IPR000847">
    <property type="entry name" value="LysR_HTH_N"/>
</dbReference>
<dbReference type="Pfam" id="PF00126">
    <property type="entry name" value="HTH_1"/>
    <property type="match status" value="1"/>
</dbReference>
<dbReference type="PANTHER" id="PTHR30346">
    <property type="entry name" value="TRANSCRIPTIONAL DUAL REGULATOR HCAR-RELATED"/>
    <property type="match status" value="1"/>
</dbReference>
<dbReference type="Gene3D" id="3.40.190.10">
    <property type="entry name" value="Periplasmic binding protein-like II"/>
    <property type="match status" value="2"/>
</dbReference>
<name>A0A2N3HX46_9BACT</name>
<keyword evidence="7" id="KW-1185">Reference proteome</keyword>
<dbReference type="PRINTS" id="PR00039">
    <property type="entry name" value="HTHLYSR"/>
</dbReference>
<dbReference type="SUPFAM" id="SSF53850">
    <property type="entry name" value="Periplasmic binding protein-like II"/>
    <property type="match status" value="1"/>
</dbReference>